<dbReference type="WBParaSite" id="PSAMB.scaffold43size100268.g1224.t1">
    <property type="protein sequence ID" value="PSAMB.scaffold43size100268.g1224.t1"/>
    <property type="gene ID" value="PSAMB.scaffold43size100268.g1224"/>
</dbReference>
<protein>
    <submittedName>
        <fullName evidence="3">Uncharacterized protein</fullName>
    </submittedName>
</protein>
<feature type="region of interest" description="Disordered" evidence="1">
    <location>
        <begin position="65"/>
        <end position="107"/>
    </location>
</feature>
<evidence type="ECO:0000313" key="3">
    <source>
        <dbReference type="WBParaSite" id="PSAMB.scaffold43size100268.g1224.t1"/>
    </source>
</evidence>
<dbReference type="AlphaFoldDB" id="A0A914WLP2"/>
<dbReference type="Proteomes" id="UP000887566">
    <property type="component" value="Unplaced"/>
</dbReference>
<feature type="compositionally biased region" description="Low complexity" evidence="1">
    <location>
        <begin position="195"/>
        <end position="212"/>
    </location>
</feature>
<keyword evidence="2" id="KW-1185">Reference proteome</keyword>
<organism evidence="2 3">
    <name type="scientific">Plectus sambesii</name>
    <dbReference type="NCBI Taxonomy" id="2011161"/>
    <lineage>
        <taxon>Eukaryota</taxon>
        <taxon>Metazoa</taxon>
        <taxon>Ecdysozoa</taxon>
        <taxon>Nematoda</taxon>
        <taxon>Chromadorea</taxon>
        <taxon>Plectida</taxon>
        <taxon>Plectina</taxon>
        <taxon>Plectoidea</taxon>
        <taxon>Plectidae</taxon>
        <taxon>Plectus</taxon>
    </lineage>
</organism>
<reference evidence="3" key="1">
    <citation type="submission" date="2022-11" db="UniProtKB">
        <authorList>
            <consortium name="WormBaseParasite"/>
        </authorList>
    </citation>
    <scope>IDENTIFICATION</scope>
</reference>
<evidence type="ECO:0000256" key="1">
    <source>
        <dbReference type="SAM" id="MobiDB-lite"/>
    </source>
</evidence>
<feature type="compositionally biased region" description="Low complexity" evidence="1">
    <location>
        <begin position="72"/>
        <end position="87"/>
    </location>
</feature>
<name>A0A914WLP2_9BILA</name>
<evidence type="ECO:0000313" key="2">
    <source>
        <dbReference type="Proteomes" id="UP000887566"/>
    </source>
</evidence>
<sequence length="271" mass="28961">MTGTGAVGEADDRLDRLHRQRGRCDETYRVERVAFAGRARQRHRPLAQYNSGTRDRWTYNHVGRTTLDSDDGGQTAALGSASGSAVAKVPANIGRRPQTGGDHQSIDRQDLIAQPHRIAADSEMQIRPSVKCAFLIRASGAHRLAQLLFAEREPLRRIGVSRCPMAAAAAAPRINRAKQHYYNTACHLARAERGSFSSSSSSSGTDVAASGGATHGARSGSGAMKHARFADGRAPSADATTEGREACWPPPRNQTQSIAVVAGRTPPPHAP</sequence>
<proteinExistence type="predicted"/>
<feature type="region of interest" description="Disordered" evidence="1">
    <location>
        <begin position="195"/>
        <end position="271"/>
    </location>
</feature>
<accession>A0A914WLP2</accession>